<sequence length="333" mass="39139">MNPSISIIVPVYNVEQYIHKCIDSILAQSFKDFELIIVNDGSTDNGGRICDEYATLDNRITVFHKENGGLSSARNKGISLAKGNYIAFVDSDDFVHPKMYEILFNYVVSSSADIAICDYQEVNEDEKNEIEKLEFDSRVEKYNNVEALYQLYTTKGLQFVIACNKLFKSSLFNKIKFEEGMIHEDEFMAHRILYESEIIIYLPVKLYFYLQRKGSIINSKFNINRLDAVYAYKKRVDFFREINQYELQKMAEYNYVHLFFTFFFKVKDKVPNSKGKLKQVKSDFTKILIQLLKNPLFSKKEKILWIVYTINPSLFQLYVRFRNGTVLKERPFS</sequence>
<dbReference type="PANTHER" id="PTHR22916">
    <property type="entry name" value="GLYCOSYLTRANSFERASE"/>
    <property type="match status" value="1"/>
</dbReference>
<gene>
    <name evidence="5" type="ORF">CUC15_18270</name>
</gene>
<dbReference type="PANTHER" id="PTHR22916:SF51">
    <property type="entry name" value="GLYCOSYLTRANSFERASE EPSH-RELATED"/>
    <property type="match status" value="1"/>
</dbReference>
<protein>
    <submittedName>
        <fullName evidence="5">Capsular biosynthesis protein CpsJ</fullName>
    </submittedName>
</protein>
<dbReference type="InterPro" id="IPR001173">
    <property type="entry name" value="Glyco_trans_2-like"/>
</dbReference>
<name>A0A345PL91_9BACI</name>
<dbReference type="Pfam" id="PF00535">
    <property type="entry name" value="Glycos_transf_2"/>
    <property type="match status" value="1"/>
</dbReference>
<proteinExistence type="inferred from homology"/>
<organism evidence="5 6">
    <name type="scientific">Oceanobacillus zhaokaii</name>
    <dbReference type="NCBI Taxonomy" id="2052660"/>
    <lineage>
        <taxon>Bacteria</taxon>
        <taxon>Bacillati</taxon>
        <taxon>Bacillota</taxon>
        <taxon>Bacilli</taxon>
        <taxon>Bacillales</taxon>
        <taxon>Bacillaceae</taxon>
        <taxon>Oceanobacillus</taxon>
    </lineage>
</organism>
<reference evidence="6" key="1">
    <citation type="submission" date="2017-11" db="EMBL/GenBank/DDBJ databases">
        <authorList>
            <person name="Zhu W."/>
        </authorList>
    </citation>
    <scope>NUCLEOTIDE SEQUENCE [LARGE SCALE GENOMIC DNA]</scope>
    <source>
        <strain evidence="6">160</strain>
    </source>
</reference>
<evidence type="ECO:0000256" key="1">
    <source>
        <dbReference type="ARBA" id="ARBA00006739"/>
    </source>
</evidence>
<keyword evidence="6" id="KW-1185">Reference proteome</keyword>
<keyword evidence="2" id="KW-0328">Glycosyltransferase</keyword>
<dbReference type="AlphaFoldDB" id="A0A345PL91"/>
<dbReference type="KEGG" id="ocn:CUC15_18270"/>
<dbReference type="EMBL" id="CP024848">
    <property type="protein sequence ID" value="AXI10771.1"/>
    <property type="molecule type" value="Genomic_DNA"/>
</dbReference>
<dbReference type="SUPFAM" id="SSF53448">
    <property type="entry name" value="Nucleotide-diphospho-sugar transferases"/>
    <property type="match status" value="1"/>
</dbReference>
<dbReference type="CDD" id="cd00761">
    <property type="entry name" value="Glyco_tranf_GTA_type"/>
    <property type="match status" value="1"/>
</dbReference>
<keyword evidence="3" id="KW-0808">Transferase</keyword>
<evidence type="ECO:0000313" key="6">
    <source>
        <dbReference type="Proteomes" id="UP000253908"/>
    </source>
</evidence>
<dbReference type="InterPro" id="IPR029044">
    <property type="entry name" value="Nucleotide-diphossugar_trans"/>
</dbReference>
<feature type="domain" description="Glycosyltransferase 2-like" evidence="4">
    <location>
        <begin position="6"/>
        <end position="175"/>
    </location>
</feature>
<accession>A0A345PL91</accession>
<dbReference type="OrthoDB" id="396512at2"/>
<dbReference type="RefSeq" id="WP_114918057.1">
    <property type="nucleotide sequence ID" value="NZ_CP024848.1"/>
</dbReference>
<comment type="similarity">
    <text evidence="1">Belongs to the glycosyltransferase 2 family.</text>
</comment>
<dbReference type="GO" id="GO:0016757">
    <property type="term" value="F:glycosyltransferase activity"/>
    <property type="evidence" value="ECO:0007669"/>
    <property type="project" value="UniProtKB-KW"/>
</dbReference>
<evidence type="ECO:0000256" key="2">
    <source>
        <dbReference type="ARBA" id="ARBA00022676"/>
    </source>
</evidence>
<evidence type="ECO:0000256" key="3">
    <source>
        <dbReference type="ARBA" id="ARBA00022679"/>
    </source>
</evidence>
<evidence type="ECO:0000259" key="4">
    <source>
        <dbReference type="Pfam" id="PF00535"/>
    </source>
</evidence>
<dbReference type="Gene3D" id="3.90.550.10">
    <property type="entry name" value="Spore Coat Polysaccharide Biosynthesis Protein SpsA, Chain A"/>
    <property type="match status" value="1"/>
</dbReference>
<evidence type="ECO:0000313" key="5">
    <source>
        <dbReference type="EMBL" id="AXI10771.1"/>
    </source>
</evidence>
<dbReference type="Proteomes" id="UP000253908">
    <property type="component" value="Chromosome"/>
</dbReference>